<name>A0A0E0JQS2_ORYPU</name>
<dbReference type="HOGENOM" id="CLU_2692037_0_0_1"/>
<reference evidence="1" key="2">
    <citation type="submission" date="2018-05" db="EMBL/GenBank/DDBJ databases">
        <title>OpunRS2 (Oryza punctata Reference Sequence Version 2).</title>
        <authorList>
            <person name="Zhang J."/>
            <person name="Kudrna D."/>
            <person name="Lee S."/>
            <person name="Talag J."/>
            <person name="Welchert J."/>
            <person name="Wing R.A."/>
        </authorList>
    </citation>
    <scope>NUCLEOTIDE SEQUENCE [LARGE SCALE GENOMIC DNA]</scope>
</reference>
<dbReference type="Gramene" id="OPUNC01G35340.5">
    <property type="protein sequence ID" value="OPUNC01G35340.5"/>
    <property type="gene ID" value="OPUNC01G35340"/>
</dbReference>
<reference evidence="1" key="1">
    <citation type="submission" date="2015-04" db="UniProtKB">
        <authorList>
            <consortium name="EnsemblPlants"/>
        </authorList>
    </citation>
    <scope>IDENTIFICATION</scope>
</reference>
<evidence type="ECO:0000313" key="1">
    <source>
        <dbReference type="EnsemblPlants" id="OPUNC01G35340.5"/>
    </source>
</evidence>
<keyword evidence="2" id="KW-1185">Reference proteome</keyword>
<evidence type="ECO:0000313" key="2">
    <source>
        <dbReference type="Proteomes" id="UP000026962"/>
    </source>
</evidence>
<accession>A0A0E0JQS2</accession>
<dbReference type="EnsemblPlants" id="OPUNC01G35340.5">
    <property type="protein sequence ID" value="OPUNC01G35340.5"/>
    <property type="gene ID" value="OPUNC01G35340"/>
</dbReference>
<dbReference type="Proteomes" id="UP000026962">
    <property type="component" value="Chromosome 1"/>
</dbReference>
<protein>
    <submittedName>
        <fullName evidence="1">Uncharacterized protein</fullName>
    </submittedName>
</protein>
<organism evidence="1">
    <name type="scientific">Oryza punctata</name>
    <name type="common">Red rice</name>
    <dbReference type="NCBI Taxonomy" id="4537"/>
    <lineage>
        <taxon>Eukaryota</taxon>
        <taxon>Viridiplantae</taxon>
        <taxon>Streptophyta</taxon>
        <taxon>Embryophyta</taxon>
        <taxon>Tracheophyta</taxon>
        <taxon>Spermatophyta</taxon>
        <taxon>Magnoliopsida</taxon>
        <taxon>Liliopsida</taxon>
        <taxon>Poales</taxon>
        <taxon>Poaceae</taxon>
        <taxon>BOP clade</taxon>
        <taxon>Oryzoideae</taxon>
        <taxon>Oryzeae</taxon>
        <taxon>Oryzinae</taxon>
        <taxon>Oryza</taxon>
    </lineage>
</organism>
<sequence length="74" mass="7774">MDNDSSCGLQDCGSSCTRYRALTVGYRAVLITEARLAPSVSSAIKPGGAVHVYNRSSLHQCISVSSAISERGVL</sequence>
<dbReference type="AlphaFoldDB" id="A0A0E0JQS2"/>
<proteinExistence type="predicted"/>